<comment type="catalytic activity">
    <reaction evidence="8 9">
        <text>[[Fe-S] cluster scaffold protein carrying a second [4Fe-4S](2+) cluster] + N(6)-octanoyl-L-lysyl-[protein] + 2 oxidized [2Fe-2S]-[ferredoxin] + 2 S-adenosyl-L-methionine + 4 H(+) = [[Fe-S] cluster scaffold protein] + N(6)-[(R)-dihydrolipoyl]-L-lysyl-[protein] + 4 Fe(3+) + 2 hydrogen sulfide + 2 5'-deoxyadenosine + 2 L-methionine + 2 reduced [2Fe-2S]-[ferredoxin]</text>
        <dbReference type="Rhea" id="RHEA:16585"/>
        <dbReference type="Rhea" id="RHEA-COMP:9928"/>
        <dbReference type="Rhea" id="RHEA-COMP:10000"/>
        <dbReference type="Rhea" id="RHEA-COMP:10001"/>
        <dbReference type="Rhea" id="RHEA-COMP:10475"/>
        <dbReference type="Rhea" id="RHEA-COMP:14568"/>
        <dbReference type="Rhea" id="RHEA-COMP:14569"/>
        <dbReference type="ChEBI" id="CHEBI:15378"/>
        <dbReference type="ChEBI" id="CHEBI:17319"/>
        <dbReference type="ChEBI" id="CHEBI:29034"/>
        <dbReference type="ChEBI" id="CHEBI:29919"/>
        <dbReference type="ChEBI" id="CHEBI:33722"/>
        <dbReference type="ChEBI" id="CHEBI:33737"/>
        <dbReference type="ChEBI" id="CHEBI:33738"/>
        <dbReference type="ChEBI" id="CHEBI:57844"/>
        <dbReference type="ChEBI" id="CHEBI:59789"/>
        <dbReference type="ChEBI" id="CHEBI:78809"/>
        <dbReference type="ChEBI" id="CHEBI:83100"/>
        <dbReference type="EC" id="2.8.1.8"/>
    </reaction>
</comment>
<feature type="binding site" evidence="9">
    <location>
        <position position="116"/>
    </location>
    <ligand>
        <name>[4Fe-4S] cluster</name>
        <dbReference type="ChEBI" id="CHEBI:49883"/>
        <label>1</label>
    </ligand>
</feature>
<gene>
    <name evidence="11" type="ORF">GpartN1_g5981.t1</name>
</gene>
<dbReference type="AlphaFoldDB" id="A0A9C7Q1J4"/>
<dbReference type="InterPro" id="IPR013785">
    <property type="entry name" value="Aldolase_TIM"/>
</dbReference>
<dbReference type="SMART" id="SM00729">
    <property type="entry name" value="Elp3"/>
    <property type="match status" value="1"/>
</dbReference>
<dbReference type="SFLD" id="SFLDG01058">
    <property type="entry name" value="lipoyl_synthase_like"/>
    <property type="match status" value="1"/>
</dbReference>
<reference evidence="11" key="1">
    <citation type="journal article" date="2022" name="Proc. Natl. Acad. Sci. U.S.A.">
        <title>Life cycle and functional genomics of the unicellular red alga Galdieria for elucidating algal and plant evolution and industrial use.</title>
        <authorList>
            <person name="Hirooka S."/>
            <person name="Itabashi T."/>
            <person name="Ichinose T.M."/>
            <person name="Onuma R."/>
            <person name="Fujiwara T."/>
            <person name="Yamashita S."/>
            <person name="Jong L.W."/>
            <person name="Tomita R."/>
            <person name="Iwane A.H."/>
            <person name="Miyagishima S.Y."/>
        </authorList>
    </citation>
    <scope>NUCLEOTIDE SEQUENCE</scope>
    <source>
        <strain evidence="11">NBRC 102759</strain>
    </source>
</reference>
<organism evidence="11 12">
    <name type="scientific">Galdieria partita</name>
    <dbReference type="NCBI Taxonomy" id="83374"/>
    <lineage>
        <taxon>Eukaryota</taxon>
        <taxon>Rhodophyta</taxon>
        <taxon>Bangiophyceae</taxon>
        <taxon>Galdieriales</taxon>
        <taxon>Galdieriaceae</taxon>
        <taxon>Galdieria</taxon>
    </lineage>
</organism>
<dbReference type="CDD" id="cd01335">
    <property type="entry name" value="Radical_SAM"/>
    <property type="match status" value="1"/>
</dbReference>
<evidence type="ECO:0000256" key="4">
    <source>
        <dbReference type="ARBA" id="ARBA00022691"/>
    </source>
</evidence>
<comment type="cofactor">
    <cofactor evidence="9">
        <name>[4Fe-4S] cluster</name>
        <dbReference type="ChEBI" id="CHEBI:49883"/>
    </cofactor>
    <text evidence="9">Binds 2 [4Fe-4S] clusters per subunit. One cluster is coordinated with 3 cysteines and an exchangeable S-adenosyl-L-methionine.</text>
</comment>
<keyword evidence="2 9" id="KW-0004">4Fe-4S</keyword>
<keyword evidence="3 9" id="KW-0808">Transferase</keyword>
<accession>A0A9C7Q1J4</accession>
<dbReference type="NCBIfam" id="NF009544">
    <property type="entry name" value="PRK12928.1"/>
    <property type="match status" value="1"/>
</dbReference>
<dbReference type="PANTHER" id="PTHR10949">
    <property type="entry name" value="LIPOYL SYNTHASE"/>
    <property type="match status" value="1"/>
</dbReference>
<evidence type="ECO:0000256" key="6">
    <source>
        <dbReference type="ARBA" id="ARBA00023004"/>
    </source>
</evidence>
<evidence type="ECO:0000256" key="3">
    <source>
        <dbReference type="ARBA" id="ARBA00022679"/>
    </source>
</evidence>
<keyword evidence="4 9" id="KW-0949">S-adenosyl-L-methionine</keyword>
<protein>
    <recommendedName>
        <fullName evidence="9">Lipoyl synthase, mitochondrial</fullName>
        <ecNumber evidence="9">2.8.1.8</ecNumber>
    </recommendedName>
    <alternativeName>
        <fullName evidence="9">Lipoate synthase</fullName>
        <shortName evidence="9">LS</shortName>
        <shortName evidence="9">Lip-syn</shortName>
    </alternativeName>
    <alternativeName>
        <fullName evidence="9">Lipoic acid synthase</fullName>
    </alternativeName>
</protein>
<dbReference type="EMBL" id="BQMJ01000052">
    <property type="protein sequence ID" value="GJQ14190.1"/>
    <property type="molecule type" value="Genomic_DNA"/>
</dbReference>
<dbReference type="PANTHER" id="PTHR10949:SF0">
    <property type="entry name" value="LIPOYL SYNTHASE, MITOCHONDRIAL"/>
    <property type="match status" value="1"/>
</dbReference>
<keyword evidence="9" id="KW-0496">Mitochondrion</keyword>
<proteinExistence type="inferred from homology"/>
<dbReference type="GO" id="GO:0005739">
    <property type="term" value="C:mitochondrion"/>
    <property type="evidence" value="ECO:0007669"/>
    <property type="project" value="UniProtKB-SubCell"/>
</dbReference>
<dbReference type="Pfam" id="PF04055">
    <property type="entry name" value="Radical_SAM"/>
    <property type="match status" value="1"/>
</dbReference>
<dbReference type="OrthoDB" id="3231at2759"/>
<feature type="domain" description="Radical SAM core" evidence="10">
    <location>
        <begin position="128"/>
        <end position="346"/>
    </location>
</feature>
<dbReference type="InterPro" id="IPR058240">
    <property type="entry name" value="rSAM_sf"/>
</dbReference>
<dbReference type="Gene3D" id="3.20.20.70">
    <property type="entry name" value="Aldolase class I"/>
    <property type="match status" value="1"/>
</dbReference>
<dbReference type="SFLD" id="SFLDF00271">
    <property type="entry name" value="lipoyl_synthase"/>
    <property type="match status" value="1"/>
</dbReference>
<keyword evidence="6 9" id="KW-0408">Iron</keyword>
<evidence type="ECO:0000313" key="11">
    <source>
        <dbReference type="EMBL" id="GJQ14190.1"/>
    </source>
</evidence>
<dbReference type="GO" id="GO:0046872">
    <property type="term" value="F:metal ion binding"/>
    <property type="evidence" value="ECO:0007669"/>
    <property type="project" value="UniProtKB-KW"/>
</dbReference>
<feature type="binding site" evidence="9">
    <location>
        <position position="121"/>
    </location>
    <ligand>
        <name>[4Fe-4S] cluster</name>
        <dbReference type="ChEBI" id="CHEBI:49883"/>
        <label>1</label>
    </ligand>
</feature>
<dbReference type="NCBIfam" id="TIGR00510">
    <property type="entry name" value="lipA"/>
    <property type="match status" value="1"/>
</dbReference>
<evidence type="ECO:0000256" key="1">
    <source>
        <dbReference type="ARBA" id="ARBA00004173"/>
    </source>
</evidence>
<evidence type="ECO:0000256" key="7">
    <source>
        <dbReference type="ARBA" id="ARBA00023014"/>
    </source>
</evidence>
<dbReference type="GO" id="GO:0009249">
    <property type="term" value="P:protein lipoylation"/>
    <property type="evidence" value="ECO:0007669"/>
    <property type="project" value="UniProtKB-UniRule"/>
</dbReference>
<dbReference type="GO" id="GO:0016992">
    <property type="term" value="F:lipoate synthase activity"/>
    <property type="evidence" value="ECO:0007669"/>
    <property type="project" value="UniProtKB-UniRule"/>
</dbReference>
<feature type="binding site" evidence="9">
    <location>
        <position position="146"/>
    </location>
    <ligand>
        <name>[4Fe-4S] cluster</name>
        <dbReference type="ChEBI" id="CHEBI:49883"/>
        <label>2</label>
        <note>4Fe-4S-S-AdoMet</note>
    </ligand>
</feature>
<dbReference type="InterPro" id="IPR007197">
    <property type="entry name" value="rSAM"/>
</dbReference>
<dbReference type="HAMAP" id="MF_00206">
    <property type="entry name" value="Lipoyl_synth"/>
    <property type="match status" value="1"/>
</dbReference>
<evidence type="ECO:0000256" key="9">
    <source>
        <dbReference type="HAMAP-Rule" id="MF_03123"/>
    </source>
</evidence>
<keyword evidence="7 9" id="KW-0411">Iron-sulfur</keyword>
<keyword evidence="5 9" id="KW-0479">Metal-binding</keyword>
<evidence type="ECO:0000259" key="10">
    <source>
        <dbReference type="PROSITE" id="PS51918"/>
    </source>
</evidence>
<dbReference type="SFLD" id="SFLDS00029">
    <property type="entry name" value="Radical_SAM"/>
    <property type="match status" value="1"/>
</dbReference>
<name>A0A9C7Q1J4_9RHOD</name>
<comment type="function">
    <text evidence="9">Catalyzes the radical-mediated insertion of two sulfur atoms into the C-6 and C-8 positions of the octanoyl moiety bound to the lipoyl domains of lipoate-dependent enzymes, thereby converting the octanoylated domains into lipoylated derivatives.</text>
</comment>
<evidence type="ECO:0000256" key="8">
    <source>
        <dbReference type="ARBA" id="ARBA00047326"/>
    </source>
</evidence>
<dbReference type="InterPro" id="IPR006638">
    <property type="entry name" value="Elp3/MiaA/NifB-like_rSAM"/>
</dbReference>
<sequence length="381" mass="43078">MALLTWRQASFSCLRFYQHKQLFSTYGKRLQELKRKLVSEPEIDDFVHFSGLEEKVSVSPPTENTPFWTDIKRIDAYENPQKPMWLKVKPAGDHALEQEYIRLKETLRGLNLHTVCEEARCPNIGECWGGGTATIMLMGDTCTRGCRFCSIKTSKTPPPLDIEEPEKVSSAVAKWGLTYIVLTSVDRDDLVDGGASHLASTVKALKQKQPDLLVELLSPDYGGRLESVSLVVNSGLDVFAHNVETVSRLQHIVRDRRANYEQSLSVLEYAKSVNNQVFTKTSIMLGAGETHEEIYRTLQDLSKVGVDIVTFGQYLRPSKKQMKVEEWVPPEEFERWKSIGESLGFMYVASGPLVRSSYRAGEFFLESKIRNRRLSSSSTIG</sequence>
<dbReference type="InterPro" id="IPR003698">
    <property type="entry name" value="Lipoyl_synth"/>
</dbReference>
<dbReference type="NCBIfam" id="NF004019">
    <property type="entry name" value="PRK05481.1"/>
    <property type="match status" value="1"/>
</dbReference>
<dbReference type="EC" id="2.8.1.8" evidence="9"/>
<dbReference type="PROSITE" id="PS51918">
    <property type="entry name" value="RADICAL_SAM"/>
    <property type="match status" value="1"/>
</dbReference>
<dbReference type="Pfam" id="PF16881">
    <property type="entry name" value="LIAS_N"/>
    <property type="match status" value="1"/>
</dbReference>
<reference evidence="11" key="2">
    <citation type="submission" date="2022-01" db="EMBL/GenBank/DDBJ databases">
        <authorList>
            <person name="Hirooka S."/>
            <person name="Miyagishima S.Y."/>
        </authorList>
    </citation>
    <scope>NUCLEOTIDE SEQUENCE</scope>
    <source>
        <strain evidence="11">NBRC 102759</strain>
    </source>
</reference>
<comment type="similarity">
    <text evidence="9">Belongs to the radical SAM superfamily. Lipoyl synthase family.</text>
</comment>
<evidence type="ECO:0000256" key="2">
    <source>
        <dbReference type="ARBA" id="ARBA00022485"/>
    </source>
</evidence>
<comment type="caution">
    <text evidence="11">The sequence shown here is derived from an EMBL/GenBank/DDBJ whole genome shotgun (WGS) entry which is preliminary data.</text>
</comment>
<evidence type="ECO:0000256" key="5">
    <source>
        <dbReference type="ARBA" id="ARBA00022723"/>
    </source>
</evidence>
<keyword evidence="12" id="KW-1185">Reference proteome</keyword>
<feature type="binding site" evidence="9">
    <location>
        <position position="149"/>
    </location>
    <ligand>
        <name>[4Fe-4S] cluster</name>
        <dbReference type="ChEBI" id="CHEBI:49883"/>
        <label>2</label>
        <note>4Fe-4S-S-AdoMet</note>
    </ligand>
</feature>
<dbReference type="InterPro" id="IPR031691">
    <property type="entry name" value="LIAS_N"/>
</dbReference>
<feature type="binding site" evidence="9">
    <location>
        <position position="127"/>
    </location>
    <ligand>
        <name>[4Fe-4S] cluster</name>
        <dbReference type="ChEBI" id="CHEBI:49883"/>
        <label>1</label>
    </ligand>
</feature>
<comment type="subcellular location">
    <subcellularLocation>
        <location evidence="1 9">Mitochondrion</location>
    </subcellularLocation>
</comment>
<evidence type="ECO:0000313" key="12">
    <source>
        <dbReference type="Proteomes" id="UP001061958"/>
    </source>
</evidence>
<dbReference type="Proteomes" id="UP001061958">
    <property type="component" value="Unassembled WGS sequence"/>
</dbReference>
<feature type="binding site" evidence="9">
    <location>
        <position position="142"/>
    </location>
    <ligand>
        <name>[4Fe-4S] cluster</name>
        <dbReference type="ChEBI" id="CHEBI:49883"/>
        <label>2</label>
        <note>4Fe-4S-S-AdoMet</note>
    </ligand>
</feature>
<comment type="pathway">
    <text evidence="9">Protein modification; protein lipoylation via endogenous pathway; protein N(6)-(lipoyl)lysine from octanoyl-[acyl-carrier-protein]: step 2/2.</text>
</comment>
<dbReference type="GO" id="GO:0051539">
    <property type="term" value="F:4 iron, 4 sulfur cluster binding"/>
    <property type="evidence" value="ECO:0007669"/>
    <property type="project" value="UniProtKB-UniRule"/>
</dbReference>
<dbReference type="SUPFAM" id="SSF102114">
    <property type="entry name" value="Radical SAM enzymes"/>
    <property type="match status" value="1"/>
</dbReference>
<feature type="binding site" evidence="9">
    <location>
        <position position="357"/>
    </location>
    <ligand>
        <name>[4Fe-4S] cluster</name>
        <dbReference type="ChEBI" id="CHEBI:49883"/>
        <label>1</label>
    </ligand>
</feature>